<organism evidence="12 13">
    <name type="scientific">Halocaridina rubra</name>
    <name type="common">Hawaiian red shrimp</name>
    <dbReference type="NCBI Taxonomy" id="373956"/>
    <lineage>
        <taxon>Eukaryota</taxon>
        <taxon>Metazoa</taxon>
        <taxon>Ecdysozoa</taxon>
        <taxon>Arthropoda</taxon>
        <taxon>Crustacea</taxon>
        <taxon>Multicrustacea</taxon>
        <taxon>Malacostraca</taxon>
        <taxon>Eumalacostraca</taxon>
        <taxon>Eucarida</taxon>
        <taxon>Decapoda</taxon>
        <taxon>Pleocyemata</taxon>
        <taxon>Caridea</taxon>
        <taxon>Atyoidea</taxon>
        <taxon>Atyidae</taxon>
        <taxon>Halocaridina</taxon>
    </lineage>
</organism>
<dbReference type="PRINTS" id="PR00237">
    <property type="entry name" value="GPCRRHODOPSN"/>
</dbReference>
<evidence type="ECO:0000256" key="7">
    <source>
        <dbReference type="ARBA" id="ARBA00023170"/>
    </source>
</evidence>
<comment type="subcellular location">
    <subcellularLocation>
        <location evidence="1">Membrane</location>
        <topology evidence="1">Multi-pass membrane protein</topology>
    </subcellularLocation>
</comment>
<evidence type="ECO:0000256" key="3">
    <source>
        <dbReference type="ARBA" id="ARBA00022692"/>
    </source>
</evidence>
<dbReference type="PANTHER" id="PTHR24243">
    <property type="entry name" value="G-PROTEIN COUPLED RECEPTOR"/>
    <property type="match status" value="1"/>
</dbReference>
<gene>
    <name evidence="12" type="ORF">SK128_021859</name>
</gene>
<dbReference type="PROSITE" id="PS50262">
    <property type="entry name" value="G_PROTEIN_RECEP_F1_2"/>
    <property type="match status" value="1"/>
</dbReference>
<evidence type="ECO:0000256" key="10">
    <source>
        <dbReference type="SAM" id="Phobius"/>
    </source>
</evidence>
<proteinExistence type="inferred from homology"/>
<dbReference type="PANTHER" id="PTHR24243:SF233">
    <property type="entry name" value="THYROTROPIN-RELEASING HORMONE RECEPTOR"/>
    <property type="match status" value="1"/>
</dbReference>
<protein>
    <recommendedName>
        <fullName evidence="11">G-protein coupled receptors family 1 profile domain-containing protein</fullName>
    </recommendedName>
</protein>
<dbReference type="AlphaFoldDB" id="A0AAN8XAC5"/>
<evidence type="ECO:0000256" key="8">
    <source>
        <dbReference type="ARBA" id="ARBA00023224"/>
    </source>
</evidence>
<keyword evidence="6 10" id="KW-0472">Membrane</keyword>
<feature type="transmembrane region" description="Helical" evidence="10">
    <location>
        <begin position="37"/>
        <end position="62"/>
    </location>
</feature>
<evidence type="ECO:0000256" key="4">
    <source>
        <dbReference type="ARBA" id="ARBA00022989"/>
    </source>
</evidence>
<name>A0AAN8XAC5_HALRR</name>
<dbReference type="Pfam" id="PF00001">
    <property type="entry name" value="7tm_1"/>
    <property type="match status" value="1"/>
</dbReference>
<feature type="transmembrane region" description="Helical" evidence="10">
    <location>
        <begin position="113"/>
        <end position="134"/>
    </location>
</feature>
<evidence type="ECO:0000256" key="9">
    <source>
        <dbReference type="RuleBase" id="RU000688"/>
    </source>
</evidence>
<keyword evidence="7 9" id="KW-0675">Receptor</keyword>
<comment type="similarity">
    <text evidence="2 9">Belongs to the G-protein coupled receptor 1 family.</text>
</comment>
<keyword evidence="4 10" id="KW-1133">Transmembrane helix</keyword>
<feature type="transmembrane region" description="Helical" evidence="10">
    <location>
        <begin position="254"/>
        <end position="272"/>
    </location>
</feature>
<feature type="transmembrane region" description="Helical" evidence="10">
    <location>
        <begin position="74"/>
        <end position="93"/>
    </location>
</feature>
<feature type="domain" description="G-protein coupled receptors family 1 profile" evidence="11">
    <location>
        <begin position="53"/>
        <end position="317"/>
    </location>
</feature>
<evidence type="ECO:0000256" key="2">
    <source>
        <dbReference type="ARBA" id="ARBA00010663"/>
    </source>
</evidence>
<dbReference type="SUPFAM" id="SSF81321">
    <property type="entry name" value="Family A G protein-coupled receptor-like"/>
    <property type="match status" value="1"/>
</dbReference>
<dbReference type="SMART" id="SM01381">
    <property type="entry name" value="7TM_GPCR_Srsx"/>
    <property type="match status" value="1"/>
</dbReference>
<feature type="transmembrane region" description="Helical" evidence="10">
    <location>
        <begin position="155"/>
        <end position="176"/>
    </location>
</feature>
<dbReference type="InterPro" id="IPR017452">
    <property type="entry name" value="GPCR_Rhodpsn_7TM"/>
</dbReference>
<dbReference type="InterPro" id="IPR000276">
    <property type="entry name" value="GPCR_Rhodpsn"/>
</dbReference>
<evidence type="ECO:0000313" key="13">
    <source>
        <dbReference type="Proteomes" id="UP001381693"/>
    </source>
</evidence>
<evidence type="ECO:0000259" key="11">
    <source>
        <dbReference type="PROSITE" id="PS50262"/>
    </source>
</evidence>
<keyword evidence="8 9" id="KW-0807">Transducer</keyword>
<comment type="caution">
    <text evidence="12">The sequence shown here is derived from an EMBL/GenBank/DDBJ whole genome shotgun (WGS) entry which is preliminary data.</text>
</comment>
<dbReference type="PROSITE" id="PS00237">
    <property type="entry name" value="G_PROTEIN_RECEP_F1_1"/>
    <property type="match status" value="1"/>
</dbReference>
<dbReference type="GO" id="GO:0005886">
    <property type="term" value="C:plasma membrane"/>
    <property type="evidence" value="ECO:0007669"/>
    <property type="project" value="TreeGrafter"/>
</dbReference>
<evidence type="ECO:0000256" key="1">
    <source>
        <dbReference type="ARBA" id="ARBA00004141"/>
    </source>
</evidence>
<keyword evidence="3 9" id="KW-0812">Transmembrane</keyword>
<feature type="transmembrane region" description="Helical" evidence="10">
    <location>
        <begin position="205"/>
        <end position="228"/>
    </location>
</feature>
<evidence type="ECO:0000256" key="5">
    <source>
        <dbReference type="ARBA" id="ARBA00023040"/>
    </source>
</evidence>
<dbReference type="EMBL" id="JAXCGZ010008728">
    <property type="protein sequence ID" value="KAK7077478.1"/>
    <property type="molecule type" value="Genomic_DNA"/>
</dbReference>
<sequence length="416" mass="47398">MEELSLLSNNTPSINMSDYERPPISREGPIFPEYIKIVSTLFCSLVLVVGVIGNILVPLVIFKNRDMRNSTNYFLINLSLADLLVLLICLPSVLVELHTPPDTWVLGHAMCKLVPYVEVSVVHASALSLVVISLERYHVICRPLQAGYRCTKSRAITAVFIIWILALLSASPLLVLSEYQVIRFLDGTLNPNCITVMETLWSKCYFVSITVLFFFVPLLLLIGIYTVISRQLLIDTYDLTHNQDNPQMKARRQVVVMLATVVLFFFLCLMPMKVFYLWILAVPTETVATLGLEAFFNLLYFCRVMHYINSSINPILYNMTSTKFRTSFLKVFTRKRGNLHREDTYSNTSYNNQTVTNKIRLQYSTSYSMVYKTVCSETHVSHQNSYKSTGSSSSQITKQSFLTSRYDCPSATESFV</sequence>
<evidence type="ECO:0000256" key="6">
    <source>
        <dbReference type="ARBA" id="ARBA00023136"/>
    </source>
</evidence>
<dbReference type="Proteomes" id="UP001381693">
    <property type="component" value="Unassembled WGS sequence"/>
</dbReference>
<evidence type="ECO:0000313" key="12">
    <source>
        <dbReference type="EMBL" id="KAK7077478.1"/>
    </source>
</evidence>
<keyword evidence="13" id="KW-1185">Reference proteome</keyword>
<keyword evidence="5 9" id="KW-0297">G-protein coupled receptor</keyword>
<accession>A0AAN8XAC5</accession>
<dbReference type="Gene3D" id="1.20.1070.10">
    <property type="entry name" value="Rhodopsin 7-helix transmembrane proteins"/>
    <property type="match status" value="1"/>
</dbReference>
<dbReference type="GO" id="GO:0004930">
    <property type="term" value="F:G protein-coupled receptor activity"/>
    <property type="evidence" value="ECO:0007669"/>
    <property type="project" value="UniProtKB-KW"/>
</dbReference>
<reference evidence="12 13" key="1">
    <citation type="submission" date="2023-11" db="EMBL/GenBank/DDBJ databases">
        <title>Halocaridina rubra genome assembly.</title>
        <authorList>
            <person name="Smith C."/>
        </authorList>
    </citation>
    <scope>NUCLEOTIDE SEQUENCE [LARGE SCALE GENOMIC DNA]</scope>
    <source>
        <strain evidence="12">EP-1</strain>
        <tissue evidence="12">Whole</tissue>
    </source>
</reference>